<keyword evidence="3" id="KW-0574">Periplasm</keyword>
<dbReference type="InterPro" id="IPR012480">
    <property type="entry name" value="Hepar_II_III_C"/>
</dbReference>
<evidence type="ECO:0000256" key="3">
    <source>
        <dbReference type="ARBA" id="ARBA00022764"/>
    </source>
</evidence>
<keyword evidence="2" id="KW-0732">Signal</keyword>
<dbReference type="PANTHER" id="PTHR39210:SF1">
    <property type="entry name" value="HEPARIN-SULFATE LYASE"/>
    <property type="match status" value="1"/>
</dbReference>
<comment type="subcellular location">
    <subcellularLocation>
        <location evidence="1">Periplasm</location>
    </subcellularLocation>
</comment>
<dbReference type="Gene3D" id="2.70.98.70">
    <property type="match status" value="1"/>
</dbReference>
<feature type="domain" description="Heparin-sulfate lyase N-terminal" evidence="6">
    <location>
        <begin position="23"/>
        <end position="302"/>
    </location>
</feature>
<proteinExistence type="predicted"/>
<evidence type="ECO:0000259" key="6">
    <source>
        <dbReference type="Pfam" id="PF16889"/>
    </source>
</evidence>
<evidence type="ECO:0000256" key="1">
    <source>
        <dbReference type="ARBA" id="ARBA00004418"/>
    </source>
</evidence>
<evidence type="ECO:0000313" key="8">
    <source>
        <dbReference type="Proteomes" id="UP000284731"/>
    </source>
</evidence>
<dbReference type="Gene3D" id="1.50.10.100">
    <property type="entry name" value="Chondroitin AC/alginate lyase"/>
    <property type="match status" value="1"/>
</dbReference>
<dbReference type="GO" id="GO:0042597">
    <property type="term" value="C:periplasmic space"/>
    <property type="evidence" value="ECO:0007669"/>
    <property type="project" value="UniProtKB-SubCell"/>
</dbReference>
<evidence type="ECO:0000256" key="2">
    <source>
        <dbReference type="ARBA" id="ARBA00022729"/>
    </source>
</evidence>
<sequence>MEDRMMIDIKHIKKMCQKVIDYKDIDHIVIPVQEQKTIIAKADLLLDQTFVFDKPWDMERCSIPYKLDILNWETICHDDEEWCFMLNRMEYLDTLINAYIISKDTRYIQKAKYYIIHWINSHVRIVSQPSTRTLDTAIRMMSMFEAVPYLLHYSVLKDEELELIFTSIYHQALYLKENYQPKYTLSNWGSIQVGILCIILDIYPNQGHLYSWVEQEIQQQLQIQIYEDGLQWEQSTMYHVEVLNILLKVIYYKRVFNQICNQYIIDTAEKMSEALYQLSMPNNEIECFGDTDRVTISAVMERASYLFSNGILKYFGNAEFDAENMYYFGACANQEYKNLPLLQPALQSFDGYASGVFTTRSCWGSSANFTMFTNGSLGSGHGHSDNLHVSLCMNGKPVLIDSGRYTYREDHEERIRLKSVAAHNSLVIDDHPSCIPSGSWTYSDFTIPTKTYVKHDGKIHYYEGSVISKNPLQIWTRKLVTIDSGIWFICDEVKCDGTHQIKQYFHFDPMYHEIPKNIWTYEGDMHAEEQFCSFIYNEQMVHQVGVVSHDFTDTLNVITTFHQPEYFVEDIDAIQAGETIVSKDIVNAKQFIVSRTENYTIAVFHQEIFSGRKIMYLNGVPFHAKVIVIHEKDGNKTLYVMRT</sequence>
<dbReference type="InterPro" id="IPR008929">
    <property type="entry name" value="Chondroitin_lyas"/>
</dbReference>
<evidence type="ECO:0000256" key="4">
    <source>
        <dbReference type="ARBA" id="ARBA00023239"/>
    </source>
</evidence>
<dbReference type="Proteomes" id="UP000284731">
    <property type="component" value="Unassembled WGS sequence"/>
</dbReference>
<dbReference type="InterPro" id="IPR031680">
    <property type="entry name" value="Hepar_II_III_N"/>
</dbReference>
<dbReference type="GO" id="GO:0016829">
    <property type="term" value="F:lyase activity"/>
    <property type="evidence" value="ECO:0007669"/>
    <property type="project" value="UniProtKB-KW"/>
</dbReference>
<organism evidence="7 8">
    <name type="scientific">Solobacterium moorei</name>
    <dbReference type="NCBI Taxonomy" id="102148"/>
    <lineage>
        <taxon>Bacteria</taxon>
        <taxon>Bacillati</taxon>
        <taxon>Bacillota</taxon>
        <taxon>Erysipelotrichia</taxon>
        <taxon>Erysipelotrichales</taxon>
        <taxon>Erysipelotrichaceae</taxon>
        <taxon>Solobacterium</taxon>
    </lineage>
</organism>
<dbReference type="Pfam" id="PF16889">
    <property type="entry name" value="Hepar_II_III_N"/>
    <property type="match status" value="1"/>
</dbReference>
<protein>
    <submittedName>
        <fullName evidence="7">Uncharacterized protein</fullName>
    </submittedName>
</protein>
<dbReference type="SUPFAM" id="SSF48230">
    <property type="entry name" value="Chondroitin AC/alginate lyase"/>
    <property type="match status" value="1"/>
</dbReference>
<comment type="caution">
    <text evidence="7">The sequence shown here is derived from an EMBL/GenBank/DDBJ whole genome shotgun (WGS) entry which is preliminary data.</text>
</comment>
<feature type="domain" description="Heparinase II/III-like C-terminal" evidence="5">
    <location>
        <begin position="348"/>
        <end position="509"/>
    </location>
</feature>
<dbReference type="EMBL" id="QRWX01000002">
    <property type="protein sequence ID" value="RGT56372.1"/>
    <property type="molecule type" value="Genomic_DNA"/>
</dbReference>
<evidence type="ECO:0000313" key="7">
    <source>
        <dbReference type="EMBL" id="RGT56372.1"/>
    </source>
</evidence>
<dbReference type="AlphaFoldDB" id="A0A412PFG1"/>
<name>A0A412PFG1_9FIRM</name>
<reference evidence="7 8" key="1">
    <citation type="submission" date="2018-08" db="EMBL/GenBank/DDBJ databases">
        <title>A genome reference for cultivated species of the human gut microbiota.</title>
        <authorList>
            <person name="Zou Y."/>
            <person name="Xue W."/>
            <person name="Luo G."/>
        </authorList>
    </citation>
    <scope>NUCLEOTIDE SEQUENCE [LARGE SCALE GENOMIC DNA]</scope>
    <source>
        <strain evidence="7 8">AF18-46</strain>
    </source>
</reference>
<accession>A0A412PFG1</accession>
<evidence type="ECO:0000259" key="5">
    <source>
        <dbReference type="Pfam" id="PF07940"/>
    </source>
</evidence>
<keyword evidence="4" id="KW-0456">Lyase</keyword>
<dbReference type="Pfam" id="PF07940">
    <property type="entry name" value="Hepar_II_III_C"/>
    <property type="match status" value="1"/>
</dbReference>
<dbReference type="PANTHER" id="PTHR39210">
    <property type="entry name" value="HEPARIN-SULFATE LYASE"/>
    <property type="match status" value="1"/>
</dbReference>
<gene>
    <name evidence="7" type="ORF">DWX20_06080</name>
</gene>